<keyword evidence="2" id="KW-1185">Reference proteome</keyword>
<dbReference type="Proteomes" id="UP000026915">
    <property type="component" value="Chromosome 6"/>
</dbReference>
<dbReference type="InParanoid" id="A0A061GEX0"/>
<dbReference type="Gramene" id="EOY28435">
    <property type="protein sequence ID" value="EOY28435"/>
    <property type="gene ID" value="TCM_030003"/>
</dbReference>
<dbReference type="HOGENOM" id="CLU_1838783_0_0_1"/>
<protein>
    <submittedName>
        <fullName evidence="1">Uncharacterized protein</fullName>
    </submittedName>
</protein>
<sequence>MRKLIVIMKLWKSRTLEFVFKGNMVDPIQLVMIVVLQRGDLLPLSHMILVDSVSFVRFLATVFITQLLANAARQVWSQVHCLCGKKPWAVMKNQQMLQMPSLIALRRWFKQRLHVFQHIAAGCMNTELCVTWDLNESMLV</sequence>
<organism evidence="1 2">
    <name type="scientific">Theobroma cacao</name>
    <name type="common">Cacao</name>
    <name type="synonym">Cocoa</name>
    <dbReference type="NCBI Taxonomy" id="3641"/>
    <lineage>
        <taxon>Eukaryota</taxon>
        <taxon>Viridiplantae</taxon>
        <taxon>Streptophyta</taxon>
        <taxon>Embryophyta</taxon>
        <taxon>Tracheophyta</taxon>
        <taxon>Spermatophyta</taxon>
        <taxon>Magnoliopsida</taxon>
        <taxon>eudicotyledons</taxon>
        <taxon>Gunneridae</taxon>
        <taxon>Pentapetalae</taxon>
        <taxon>rosids</taxon>
        <taxon>malvids</taxon>
        <taxon>Malvales</taxon>
        <taxon>Malvaceae</taxon>
        <taxon>Byttnerioideae</taxon>
        <taxon>Theobroma</taxon>
    </lineage>
</organism>
<proteinExistence type="predicted"/>
<accession>A0A061GEX0</accession>
<reference evidence="1 2" key="1">
    <citation type="journal article" date="2013" name="Genome Biol.">
        <title>The genome sequence of the most widely cultivated cacao type and its use to identify candidate genes regulating pod color.</title>
        <authorList>
            <person name="Motamayor J.C."/>
            <person name="Mockaitis K."/>
            <person name="Schmutz J."/>
            <person name="Haiminen N."/>
            <person name="Iii D.L."/>
            <person name="Cornejo O."/>
            <person name="Findley S.D."/>
            <person name="Zheng P."/>
            <person name="Utro F."/>
            <person name="Royaert S."/>
            <person name="Saski C."/>
            <person name="Jenkins J."/>
            <person name="Podicheti R."/>
            <person name="Zhao M."/>
            <person name="Scheffler B.E."/>
            <person name="Stack J.C."/>
            <person name="Feltus F.A."/>
            <person name="Mustiga G.M."/>
            <person name="Amores F."/>
            <person name="Phillips W."/>
            <person name="Marelli J.P."/>
            <person name="May G.D."/>
            <person name="Shapiro H."/>
            <person name="Ma J."/>
            <person name="Bustamante C.D."/>
            <person name="Schnell R.J."/>
            <person name="Main D."/>
            <person name="Gilbert D."/>
            <person name="Parida L."/>
            <person name="Kuhn D.N."/>
        </authorList>
    </citation>
    <scope>NUCLEOTIDE SEQUENCE [LARGE SCALE GENOMIC DNA]</scope>
    <source>
        <strain evidence="2">cv. Matina 1-6</strain>
    </source>
</reference>
<evidence type="ECO:0000313" key="1">
    <source>
        <dbReference type="EMBL" id="EOY28435.1"/>
    </source>
</evidence>
<gene>
    <name evidence="1" type="ORF">TCM_030003</name>
</gene>
<dbReference type="AlphaFoldDB" id="A0A061GEX0"/>
<name>A0A061GEX0_THECC</name>
<evidence type="ECO:0000313" key="2">
    <source>
        <dbReference type="Proteomes" id="UP000026915"/>
    </source>
</evidence>
<dbReference type="EMBL" id="CM001884">
    <property type="protein sequence ID" value="EOY28435.1"/>
    <property type="molecule type" value="Genomic_DNA"/>
</dbReference>